<gene>
    <name evidence="2" type="ORF">NY667_24470</name>
</gene>
<proteinExistence type="predicted"/>
<dbReference type="AlphaFoldDB" id="A0A9X4BWR5"/>
<dbReference type="Pfam" id="PF01402">
    <property type="entry name" value="RHH_1"/>
    <property type="match status" value="1"/>
</dbReference>
<reference evidence="2" key="1">
    <citation type="journal article" date="2022" name="Phytopathology">
        <title>Whole genome sequencing-based tracing of a 2022 introduction and outbreak of Xanthomonas hortorum pv. pelargonii.</title>
        <authorList>
            <person name="Iruegas Bocardo F."/>
            <person name="Weisberg A.J."/>
            <person name="Riutta E.R."/>
            <person name="Kilday K.B."/>
            <person name="Bonkowski J.C."/>
            <person name="Creswell T.C."/>
            <person name="Daughtrey M."/>
            <person name="Rane K.K."/>
            <person name="Grunwald N.J."/>
            <person name="Chang J.H."/>
            <person name="Putnam M."/>
        </authorList>
    </citation>
    <scope>NUCLEOTIDE SEQUENCE</scope>
    <source>
        <strain evidence="2">22-338</strain>
    </source>
</reference>
<sequence>MARKVNRNPRVQVTLSPEAMAVLDELAILSEQPRSAILSELVDVALPAMSVTLEALRVVRRQPEEARKLLSQFAHQQTAHLAQAQLDLDASLDARTVKGRRRKMKGDPIG</sequence>
<evidence type="ECO:0000313" key="3">
    <source>
        <dbReference type="Proteomes" id="UP001140230"/>
    </source>
</evidence>
<comment type="caution">
    <text evidence="2">The sequence shown here is derived from an EMBL/GenBank/DDBJ whole genome shotgun (WGS) entry which is preliminary data.</text>
</comment>
<evidence type="ECO:0000259" key="1">
    <source>
        <dbReference type="Pfam" id="PF01402"/>
    </source>
</evidence>
<dbReference type="RefSeq" id="WP_273664786.1">
    <property type="nucleotide sequence ID" value="NZ_CP168177.1"/>
</dbReference>
<reference evidence="2" key="2">
    <citation type="submission" date="2022-08" db="EMBL/GenBank/DDBJ databases">
        <authorList>
            <person name="Iruegas-Bocardo F."/>
            <person name="Weisberg A.J."/>
            <person name="Riutta E.R."/>
            <person name="Kilday K."/>
            <person name="Bonkowski J.C."/>
            <person name="Creswell T."/>
            <person name="Daughtrey M.L."/>
            <person name="Rane K."/>
            <person name="Grunwald N.J."/>
            <person name="Chang J.H."/>
            <person name="Putnam M.L."/>
        </authorList>
    </citation>
    <scope>NUCLEOTIDE SEQUENCE</scope>
    <source>
        <strain evidence="2">22-338</strain>
    </source>
</reference>
<dbReference type="InterPro" id="IPR002145">
    <property type="entry name" value="CopG"/>
</dbReference>
<dbReference type="Proteomes" id="UP001140230">
    <property type="component" value="Unassembled WGS sequence"/>
</dbReference>
<dbReference type="EMBL" id="JANWTP010000201">
    <property type="protein sequence ID" value="MDC8640838.1"/>
    <property type="molecule type" value="Genomic_DNA"/>
</dbReference>
<accession>A0A9X4BWR5</accession>
<dbReference type="GO" id="GO:0006355">
    <property type="term" value="P:regulation of DNA-templated transcription"/>
    <property type="evidence" value="ECO:0007669"/>
    <property type="project" value="InterPro"/>
</dbReference>
<name>A0A9X4BWR5_9XANT</name>
<organism evidence="2 3">
    <name type="scientific">Xanthomonas hortorum pv. hederae</name>
    <dbReference type="NCBI Taxonomy" id="453603"/>
    <lineage>
        <taxon>Bacteria</taxon>
        <taxon>Pseudomonadati</taxon>
        <taxon>Pseudomonadota</taxon>
        <taxon>Gammaproteobacteria</taxon>
        <taxon>Lysobacterales</taxon>
        <taxon>Lysobacteraceae</taxon>
        <taxon>Xanthomonas</taxon>
    </lineage>
</organism>
<evidence type="ECO:0000313" key="2">
    <source>
        <dbReference type="EMBL" id="MDC8640838.1"/>
    </source>
</evidence>
<protein>
    <submittedName>
        <fullName evidence="2">Ribbon-helix-helix protein, CopG family</fullName>
    </submittedName>
</protein>
<feature type="domain" description="Ribbon-helix-helix protein CopG" evidence="1">
    <location>
        <begin position="10"/>
        <end position="38"/>
    </location>
</feature>